<feature type="region of interest" description="Disordered" evidence="1">
    <location>
        <begin position="1"/>
        <end position="47"/>
    </location>
</feature>
<proteinExistence type="predicted"/>
<evidence type="ECO:0000313" key="3">
    <source>
        <dbReference type="WBParaSite" id="PSAMB.scaffold12714size2621.g35044.t1"/>
    </source>
</evidence>
<accession>A0A914UVF4</accession>
<name>A0A914UVF4_9BILA</name>
<organism evidence="2 3">
    <name type="scientific">Plectus sambesii</name>
    <dbReference type="NCBI Taxonomy" id="2011161"/>
    <lineage>
        <taxon>Eukaryota</taxon>
        <taxon>Metazoa</taxon>
        <taxon>Ecdysozoa</taxon>
        <taxon>Nematoda</taxon>
        <taxon>Chromadorea</taxon>
        <taxon>Plectida</taxon>
        <taxon>Plectina</taxon>
        <taxon>Plectoidea</taxon>
        <taxon>Plectidae</taxon>
        <taxon>Plectus</taxon>
    </lineage>
</organism>
<protein>
    <submittedName>
        <fullName evidence="3">Uncharacterized protein</fullName>
    </submittedName>
</protein>
<dbReference type="Proteomes" id="UP000887566">
    <property type="component" value="Unplaced"/>
</dbReference>
<sequence>MRCDERELAKGARGERERERKKRRKEKKTTAEGDSSAHTCSSCCGQRTRHGGRTVVRSFDVRVGSRAIVSGRLCPLSRRPPAVAECCALRSLLYTGRSSSLLYCHELAPRSSPPPVAVVRRVSHLFVTSSTTTLRAPSRSIDSSISLLINPFSILRLDDFSLSFTIPATSLSWHRHSTRSAGMIC</sequence>
<dbReference type="WBParaSite" id="PSAMB.scaffold12714size2621.g35044.t1">
    <property type="protein sequence ID" value="PSAMB.scaffold12714size2621.g35044.t1"/>
    <property type="gene ID" value="PSAMB.scaffold12714size2621.g35044"/>
</dbReference>
<feature type="compositionally biased region" description="Basic and acidic residues" evidence="1">
    <location>
        <begin position="1"/>
        <end position="18"/>
    </location>
</feature>
<dbReference type="AlphaFoldDB" id="A0A914UVF4"/>
<keyword evidence="2" id="KW-1185">Reference proteome</keyword>
<evidence type="ECO:0000313" key="2">
    <source>
        <dbReference type="Proteomes" id="UP000887566"/>
    </source>
</evidence>
<evidence type="ECO:0000256" key="1">
    <source>
        <dbReference type="SAM" id="MobiDB-lite"/>
    </source>
</evidence>
<reference evidence="3" key="1">
    <citation type="submission" date="2022-11" db="UniProtKB">
        <authorList>
            <consortium name="WormBaseParasite"/>
        </authorList>
    </citation>
    <scope>IDENTIFICATION</scope>
</reference>